<keyword evidence="2" id="KW-1185">Reference proteome</keyword>
<evidence type="ECO:0000313" key="2">
    <source>
        <dbReference type="Proteomes" id="UP000798662"/>
    </source>
</evidence>
<dbReference type="EMBL" id="CM020618">
    <property type="protein sequence ID" value="KAK1862018.1"/>
    <property type="molecule type" value="Genomic_DNA"/>
</dbReference>
<gene>
    <name evidence="1" type="ORF">I4F81_004594</name>
</gene>
<organism evidence="1 2">
    <name type="scientific">Pyropia yezoensis</name>
    <name type="common">Susabi-nori</name>
    <name type="synonym">Porphyra yezoensis</name>
    <dbReference type="NCBI Taxonomy" id="2788"/>
    <lineage>
        <taxon>Eukaryota</taxon>
        <taxon>Rhodophyta</taxon>
        <taxon>Bangiophyceae</taxon>
        <taxon>Bangiales</taxon>
        <taxon>Bangiaceae</taxon>
        <taxon>Pyropia</taxon>
    </lineage>
</organism>
<proteinExistence type="predicted"/>
<dbReference type="Proteomes" id="UP000798662">
    <property type="component" value="Chromosome 1"/>
</dbReference>
<sequence>MDRLEYVLRGTASSLTGECLPFGVRRVKAAGDPLQLSAFGVTGTSVEVCAFQTRSWHDAFVSYHGSTIALSHQHRQNHADLLWPLLMRVRVGAVTDEDIFLLKATWAGGADDYPDYQHLRAVNADVDAYNNNRLARLAGDAVLFKAVDSVLVQHLERRKYAAQRIQKLAREVLWIKVGAEKV</sequence>
<name>A0ACC3BWN2_PYRYE</name>
<accession>A0ACC3BWN2</accession>
<reference evidence="1" key="1">
    <citation type="submission" date="2019-11" db="EMBL/GenBank/DDBJ databases">
        <title>Nori genome reveals adaptations in red seaweeds to the harsh intertidal environment.</title>
        <authorList>
            <person name="Wang D."/>
            <person name="Mao Y."/>
        </authorList>
    </citation>
    <scope>NUCLEOTIDE SEQUENCE</scope>
    <source>
        <tissue evidence="1">Gametophyte</tissue>
    </source>
</reference>
<evidence type="ECO:0000313" key="1">
    <source>
        <dbReference type="EMBL" id="KAK1862018.1"/>
    </source>
</evidence>
<comment type="caution">
    <text evidence="1">The sequence shown here is derived from an EMBL/GenBank/DDBJ whole genome shotgun (WGS) entry which is preliminary data.</text>
</comment>
<protein>
    <submittedName>
        <fullName evidence="1">Uncharacterized protein</fullName>
    </submittedName>
</protein>